<comment type="caution">
    <text evidence="2">The sequence shown here is derived from an EMBL/GenBank/DDBJ whole genome shotgun (WGS) entry which is preliminary data.</text>
</comment>
<evidence type="ECO:0000313" key="2">
    <source>
        <dbReference type="EMBL" id="KAF3437629.1"/>
    </source>
</evidence>
<protein>
    <submittedName>
        <fullName evidence="2">Uncharacterized protein</fullName>
    </submittedName>
</protein>
<accession>A0A8K0E123</accession>
<evidence type="ECO:0000313" key="3">
    <source>
        <dbReference type="Proteomes" id="UP000796880"/>
    </source>
</evidence>
<reference evidence="2" key="1">
    <citation type="submission" date="2020-03" db="EMBL/GenBank/DDBJ databases">
        <title>A high-quality chromosome-level genome assembly of a woody plant with both climbing and erect habits, Rhamnella rubrinervis.</title>
        <authorList>
            <person name="Lu Z."/>
            <person name="Yang Y."/>
            <person name="Zhu X."/>
            <person name="Sun Y."/>
        </authorList>
    </citation>
    <scope>NUCLEOTIDE SEQUENCE</scope>
    <source>
        <strain evidence="2">BYM</strain>
        <tissue evidence="2">Leaf</tissue>
    </source>
</reference>
<sequence length="98" mass="10452">MRRKQQAVGMMGVLAAAMVLTANFVSCSKNMNEPVPATLPDHQHHEHRKMMKGGVAPAEEFRCNGNLCDILDKGCEDGCGCAPVFILIGFCAGTCRGG</sequence>
<feature type="signal peptide" evidence="1">
    <location>
        <begin position="1"/>
        <end position="27"/>
    </location>
</feature>
<keyword evidence="3" id="KW-1185">Reference proteome</keyword>
<feature type="chain" id="PRO_5035418153" evidence="1">
    <location>
        <begin position="28"/>
        <end position="98"/>
    </location>
</feature>
<proteinExistence type="predicted"/>
<dbReference type="EMBL" id="VOIH02000009">
    <property type="protein sequence ID" value="KAF3437629.1"/>
    <property type="molecule type" value="Genomic_DNA"/>
</dbReference>
<keyword evidence="1" id="KW-0732">Signal</keyword>
<organism evidence="2 3">
    <name type="scientific">Rhamnella rubrinervis</name>
    <dbReference type="NCBI Taxonomy" id="2594499"/>
    <lineage>
        <taxon>Eukaryota</taxon>
        <taxon>Viridiplantae</taxon>
        <taxon>Streptophyta</taxon>
        <taxon>Embryophyta</taxon>
        <taxon>Tracheophyta</taxon>
        <taxon>Spermatophyta</taxon>
        <taxon>Magnoliopsida</taxon>
        <taxon>eudicotyledons</taxon>
        <taxon>Gunneridae</taxon>
        <taxon>Pentapetalae</taxon>
        <taxon>rosids</taxon>
        <taxon>fabids</taxon>
        <taxon>Rosales</taxon>
        <taxon>Rhamnaceae</taxon>
        <taxon>rhamnoid group</taxon>
        <taxon>Rhamneae</taxon>
        <taxon>Rhamnella</taxon>
    </lineage>
</organism>
<evidence type="ECO:0000256" key="1">
    <source>
        <dbReference type="SAM" id="SignalP"/>
    </source>
</evidence>
<gene>
    <name evidence="2" type="ORF">FNV43_RR20385</name>
</gene>
<dbReference type="AlphaFoldDB" id="A0A8K0E123"/>
<name>A0A8K0E123_9ROSA</name>
<dbReference type="Proteomes" id="UP000796880">
    <property type="component" value="Unassembled WGS sequence"/>
</dbReference>